<comment type="caution">
    <text evidence="1">The sequence shown here is derived from an EMBL/GenBank/DDBJ whole genome shotgun (WGS) entry which is preliminary data.</text>
</comment>
<name>A3JZF5_SAGS3</name>
<dbReference type="Proteomes" id="UP000005713">
    <property type="component" value="Unassembled WGS sequence"/>
</dbReference>
<proteinExistence type="predicted"/>
<keyword evidence="2" id="KW-1185">Reference proteome</keyword>
<accession>A3JZF5</accession>
<protein>
    <recommendedName>
        <fullName evidence="3">DUF1127 domain-containing protein</fullName>
    </recommendedName>
</protein>
<reference evidence="1 2" key="1">
    <citation type="submission" date="2006-06" db="EMBL/GenBank/DDBJ databases">
        <authorList>
            <person name="Moran M.A."/>
            <person name="Ferriera S."/>
            <person name="Johnson J."/>
            <person name="Kravitz S."/>
            <person name="Beeson K."/>
            <person name="Sutton G."/>
            <person name="Rogers Y.-H."/>
            <person name="Friedman R."/>
            <person name="Frazier M."/>
            <person name="Venter J.C."/>
        </authorList>
    </citation>
    <scope>NUCLEOTIDE SEQUENCE [LARGE SCALE GENOMIC DNA]</scope>
    <source>
        <strain evidence="1 2">E-37</strain>
    </source>
</reference>
<evidence type="ECO:0000313" key="2">
    <source>
        <dbReference type="Proteomes" id="UP000005713"/>
    </source>
</evidence>
<sequence>MMSAHTTGSSLRQRLARIFETPFDRRYRQRTATIAALRAKSDADLAAMGLTRDEIVPHVFGGRAVA</sequence>
<gene>
    <name evidence="1" type="ORF">SSE37_08618</name>
</gene>
<organism evidence="1 2">
    <name type="scientific">Sagittula stellata (strain ATCC 700073 / DSM 11524 / E-37)</name>
    <dbReference type="NCBI Taxonomy" id="388399"/>
    <lineage>
        <taxon>Bacteria</taxon>
        <taxon>Pseudomonadati</taxon>
        <taxon>Pseudomonadota</taxon>
        <taxon>Alphaproteobacteria</taxon>
        <taxon>Rhodobacterales</taxon>
        <taxon>Roseobacteraceae</taxon>
        <taxon>Sagittula</taxon>
    </lineage>
</organism>
<dbReference type="EMBL" id="AAYA01000002">
    <property type="protein sequence ID" value="EBA09858.1"/>
    <property type="molecule type" value="Genomic_DNA"/>
</dbReference>
<dbReference type="eggNOG" id="ENOG5033KZP">
    <property type="taxonomic scope" value="Bacteria"/>
</dbReference>
<dbReference type="AlphaFoldDB" id="A3JZF5"/>
<evidence type="ECO:0008006" key="3">
    <source>
        <dbReference type="Google" id="ProtNLM"/>
    </source>
</evidence>
<evidence type="ECO:0000313" key="1">
    <source>
        <dbReference type="EMBL" id="EBA09858.1"/>
    </source>
</evidence>